<reference evidence="3 4" key="1">
    <citation type="journal article" date="2019" name="Int. J. Syst. Evol. Microbiol.">
        <title>The Global Catalogue of Microorganisms (GCM) 10K type strain sequencing project: providing services to taxonomists for standard genome sequencing and annotation.</title>
        <authorList>
            <consortium name="The Broad Institute Genomics Platform"/>
            <consortium name="The Broad Institute Genome Sequencing Center for Infectious Disease"/>
            <person name="Wu L."/>
            <person name="Ma J."/>
        </authorList>
    </citation>
    <scope>NUCLEOTIDE SEQUENCE [LARGE SCALE GENOMIC DNA]</scope>
    <source>
        <strain evidence="3 4">JCM 15481</strain>
    </source>
</reference>
<dbReference type="EMBL" id="BAAAPF010000090">
    <property type="protein sequence ID" value="GAA2125652.1"/>
    <property type="molecule type" value="Genomic_DNA"/>
</dbReference>
<proteinExistence type="predicted"/>
<evidence type="ECO:0000313" key="4">
    <source>
        <dbReference type="Proteomes" id="UP001500443"/>
    </source>
</evidence>
<dbReference type="Proteomes" id="UP001500443">
    <property type="component" value="Unassembled WGS sequence"/>
</dbReference>
<keyword evidence="2" id="KW-0472">Membrane</keyword>
<accession>A0ABN2YGK4</accession>
<evidence type="ECO:0000256" key="1">
    <source>
        <dbReference type="SAM" id="MobiDB-lite"/>
    </source>
</evidence>
<protein>
    <submittedName>
        <fullName evidence="3">Uncharacterized protein</fullName>
    </submittedName>
</protein>
<sequence>MVGSYRRQVRFRSPSVRARAAVDIVEPRVAVQRELNSLLLSARRGHETHRLRSPWVRPRRLAAFVYVAEQYGYRYDGISSHPAASAPTLVLRRLPDAAERLDRTAQRHPDADRGGRLPGMRPGRRRLVPRPEVKPDVDLLFARFQIDATEESYRSRNRRHVMVTMVLLIVLVAAVGGFYTDSVSSYLKAVLLIDGILAAFLVTVMSLSRITMRRTRERASRLLSQAGVVWPPDLPGDRRRPLR</sequence>
<keyword evidence="2" id="KW-0812">Transmembrane</keyword>
<evidence type="ECO:0000313" key="3">
    <source>
        <dbReference type="EMBL" id="GAA2125652.1"/>
    </source>
</evidence>
<feature type="region of interest" description="Disordered" evidence="1">
    <location>
        <begin position="101"/>
        <end position="128"/>
    </location>
</feature>
<comment type="caution">
    <text evidence="3">The sequence shown here is derived from an EMBL/GenBank/DDBJ whole genome shotgun (WGS) entry which is preliminary data.</text>
</comment>
<gene>
    <name evidence="3" type="ORF">GCM10009802_31220</name>
</gene>
<feature type="transmembrane region" description="Helical" evidence="2">
    <location>
        <begin position="186"/>
        <end position="208"/>
    </location>
</feature>
<name>A0ABN2YGK4_9ACTN</name>
<keyword evidence="2" id="KW-1133">Transmembrane helix</keyword>
<feature type="transmembrane region" description="Helical" evidence="2">
    <location>
        <begin position="161"/>
        <end position="180"/>
    </location>
</feature>
<evidence type="ECO:0000256" key="2">
    <source>
        <dbReference type="SAM" id="Phobius"/>
    </source>
</evidence>
<feature type="compositionally biased region" description="Basic and acidic residues" evidence="1">
    <location>
        <begin position="101"/>
        <end position="115"/>
    </location>
</feature>
<keyword evidence="4" id="KW-1185">Reference proteome</keyword>
<organism evidence="3 4">
    <name type="scientific">Streptomyces synnematoformans</name>
    <dbReference type="NCBI Taxonomy" id="415721"/>
    <lineage>
        <taxon>Bacteria</taxon>
        <taxon>Bacillati</taxon>
        <taxon>Actinomycetota</taxon>
        <taxon>Actinomycetes</taxon>
        <taxon>Kitasatosporales</taxon>
        <taxon>Streptomycetaceae</taxon>
        <taxon>Streptomyces</taxon>
    </lineage>
</organism>